<keyword evidence="7" id="KW-1185">Reference proteome</keyword>
<dbReference type="InterPro" id="IPR026856">
    <property type="entry name" value="Sialidase_fam"/>
</dbReference>
<feature type="signal peptide" evidence="4">
    <location>
        <begin position="1"/>
        <end position="16"/>
    </location>
</feature>
<dbReference type="KEGG" id="lamb:KBB96_12250"/>
<feature type="domain" description="Sialidase" evidence="5">
    <location>
        <begin position="48"/>
        <end position="346"/>
    </location>
</feature>
<dbReference type="AlphaFoldDB" id="A0A975G5U6"/>
<evidence type="ECO:0000256" key="3">
    <source>
        <dbReference type="ARBA" id="ARBA00012733"/>
    </source>
</evidence>
<evidence type="ECO:0000256" key="4">
    <source>
        <dbReference type="SAM" id="SignalP"/>
    </source>
</evidence>
<evidence type="ECO:0000313" key="6">
    <source>
        <dbReference type="EMBL" id="QUE49644.1"/>
    </source>
</evidence>
<dbReference type="GO" id="GO:0006689">
    <property type="term" value="P:ganglioside catabolic process"/>
    <property type="evidence" value="ECO:0007669"/>
    <property type="project" value="TreeGrafter"/>
</dbReference>
<dbReference type="CDD" id="cd15482">
    <property type="entry name" value="Sialidase_non-viral"/>
    <property type="match status" value="1"/>
</dbReference>
<evidence type="ECO:0000313" key="7">
    <source>
        <dbReference type="Proteomes" id="UP000676169"/>
    </source>
</evidence>
<evidence type="ECO:0000256" key="2">
    <source>
        <dbReference type="ARBA" id="ARBA00009348"/>
    </source>
</evidence>
<accession>A0A975G5U6</accession>
<dbReference type="EC" id="3.2.1.18" evidence="3"/>
<dbReference type="RefSeq" id="WP_211629733.1">
    <property type="nucleotide sequence ID" value="NZ_CP073100.1"/>
</dbReference>
<dbReference type="EMBL" id="CP073100">
    <property type="protein sequence ID" value="QUE49644.1"/>
    <property type="molecule type" value="Genomic_DNA"/>
</dbReference>
<dbReference type="GO" id="GO:0004308">
    <property type="term" value="F:exo-alpha-sialidase activity"/>
    <property type="evidence" value="ECO:0007669"/>
    <property type="project" value="UniProtKB-EC"/>
</dbReference>
<keyword evidence="4" id="KW-0732">Signal</keyword>
<proteinExistence type="inferred from homology"/>
<dbReference type="SUPFAM" id="SSF50939">
    <property type="entry name" value="Sialidases"/>
    <property type="match status" value="1"/>
</dbReference>
<name>A0A975G5U6_9BACT</name>
<dbReference type="InterPro" id="IPR011040">
    <property type="entry name" value="Sialidase"/>
</dbReference>
<feature type="chain" id="PRO_5037731658" description="exo-alpha-sialidase" evidence="4">
    <location>
        <begin position="17"/>
        <end position="385"/>
    </location>
</feature>
<dbReference type="Gene3D" id="2.120.10.10">
    <property type="match status" value="1"/>
</dbReference>
<dbReference type="GO" id="GO:0016020">
    <property type="term" value="C:membrane"/>
    <property type="evidence" value="ECO:0007669"/>
    <property type="project" value="TreeGrafter"/>
</dbReference>
<dbReference type="PANTHER" id="PTHR10628">
    <property type="entry name" value="SIALIDASE"/>
    <property type="match status" value="1"/>
</dbReference>
<protein>
    <recommendedName>
        <fullName evidence="3">exo-alpha-sialidase</fullName>
        <ecNumber evidence="3">3.2.1.18</ecNumber>
    </recommendedName>
</protein>
<gene>
    <name evidence="6" type="ORF">KBB96_12250</name>
</gene>
<sequence length="385" mass="42159">MLPFIACLLLPAAVLAAEPAVTDLFRGSGHAPDHTYRIPSLAVTPKGALLAFAELRKNNGGDTGDIDIVLRRSDDGGKTWKPMQVIADFGMDTIGNATPIVDQRTGRITVLAQWNRLPERKLAPGFGEDSRRLYQLHSDDDGMTWSRPENITEQVKQPSWSWLATGPGAGIVLTRGTHKGRYVAGINHRETAGDAPGYYAHAIYSDDSGKTWKSSRTYASRHTNECEIAELTDGSLMLNMRNHGSNRRDRAIAISKDGGETWEDTRWDANLPEPQCMGSIRRATWPSDFKPGLILFSNPASRKSRQDLILRGSLDEGVTWPLAKLIKSGDAAYSHLATLPDGTIAIAYETDRYSRIALTTIQPADLQSAPEVANPDGTLKENAAR</sequence>
<organism evidence="6 7">
    <name type="scientific">Luteolibacter ambystomatis</name>
    <dbReference type="NCBI Taxonomy" id="2824561"/>
    <lineage>
        <taxon>Bacteria</taxon>
        <taxon>Pseudomonadati</taxon>
        <taxon>Verrucomicrobiota</taxon>
        <taxon>Verrucomicrobiia</taxon>
        <taxon>Verrucomicrobiales</taxon>
        <taxon>Verrucomicrobiaceae</taxon>
        <taxon>Luteolibacter</taxon>
    </lineage>
</organism>
<evidence type="ECO:0000259" key="5">
    <source>
        <dbReference type="Pfam" id="PF13088"/>
    </source>
</evidence>
<dbReference type="Pfam" id="PF13088">
    <property type="entry name" value="BNR_2"/>
    <property type="match status" value="1"/>
</dbReference>
<evidence type="ECO:0000256" key="1">
    <source>
        <dbReference type="ARBA" id="ARBA00000427"/>
    </source>
</evidence>
<dbReference type="GO" id="GO:0009313">
    <property type="term" value="P:oligosaccharide catabolic process"/>
    <property type="evidence" value="ECO:0007669"/>
    <property type="project" value="TreeGrafter"/>
</dbReference>
<comment type="similarity">
    <text evidence="2">Belongs to the glycosyl hydrolase 33 family.</text>
</comment>
<dbReference type="PANTHER" id="PTHR10628:SF30">
    <property type="entry name" value="EXO-ALPHA-SIALIDASE"/>
    <property type="match status" value="1"/>
</dbReference>
<comment type="catalytic activity">
    <reaction evidence="1">
        <text>Hydrolysis of alpha-(2-&gt;3)-, alpha-(2-&gt;6)-, alpha-(2-&gt;8)- glycosidic linkages of terminal sialic acid residues in oligosaccharides, glycoproteins, glycolipids, colominic acid and synthetic substrates.</text>
        <dbReference type="EC" id="3.2.1.18"/>
    </reaction>
</comment>
<dbReference type="GO" id="GO:0005737">
    <property type="term" value="C:cytoplasm"/>
    <property type="evidence" value="ECO:0007669"/>
    <property type="project" value="TreeGrafter"/>
</dbReference>
<dbReference type="Proteomes" id="UP000676169">
    <property type="component" value="Chromosome"/>
</dbReference>
<dbReference type="InterPro" id="IPR036278">
    <property type="entry name" value="Sialidase_sf"/>
</dbReference>
<reference evidence="6" key="1">
    <citation type="submission" date="2021-04" db="EMBL/GenBank/DDBJ databases">
        <title>Luteolibacter sp. 32A isolated from the skin of an Anderson's salamander (Ambystoma andersonii).</title>
        <authorList>
            <person name="Spergser J."/>
            <person name="Busse H.-J."/>
        </authorList>
    </citation>
    <scope>NUCLEOTIDE SEQUENCE</scope>
    <source>
        <strain evidence="6">32A</strain>
    </source>
</reference>